<evidence type="ECO:0000313" key="5">
    <source>
        <dbReference type="EMBL" id="KAK0406405.1"/>
    </source>
</evidence>
<gene>
    <name evidence="5" type="ORF">QR680_018557</name>
</gene>
<feature type="compositionally biased region" description="Polar residues" evidence="3">
    <location>
        <begin position="400"/>
        <end position="414"/>
    </location>
</feature>
<feature type="compositionally biased region" description="Polar residues" evidence="3">
    <location>
        <begin position="332"/>
        <end position="352"/>
    </location>
</feature>
<evidence type="ECO:0000256" key="3">
    <source>
        <dbReference type="SAM" id="MobiDB-lite"/>
    </source>
</evidence>
<feature type="region of interest" description="Disordered" evidence="3">
    <location>
        <begin position="38"/>
        <end position="96"/>
    </location>
</feature>
<dbReference type="InterPro" id="IPR003877">
    <property type="entry name" value="SPRY_dom"/>
</dbReference>
<feature type="compositionally biased region" description="Basic and acidic residues" evidence="3">
    <location>
        <begin position="38"/>
        <end position="63"/>
    </location>
</feature>
<dbReference type="GO" id="GO:0048188">
    <property type="term" value="C:Set1C/COMPASS complex"/>
    <property type="evidence" value="ECO:0007669"/>
    <property type="project" value="InterPro"/>
</dbReference>
<protein>
    <recommendedName>
        <fullName evidence="4">SPRY domain-containing protein</fullName>
    </recommendedName>
</protein>
<feature type="compositionally biased region" description="Basic and acidic residues" evidence="3">
    <location>
        <begin position="449"/>
        <end position="496"/>
    </location>
</feature>
<dbReference type="SMART" id="SM00449">
    <property type="entry name" value="SPRY"/>
    <property type="match status" value="1"/>
</dbReference>
<feature type="compositionally biased region" description="Basic and acidic residues" evidence="3">
    <location>
        <begin position="118"/>
        <end position="127"/>
    </location>
</feature>
<organism evidence="5 6">
    <name type="scientific">Steinernema hermaphroditum</name>
    <dbReference type="NCBI Taxonomy" id="289476"/>
    <lineage>
        <taxon>Eukaryota</taxon>
        <taxon>Metazoa</taxon>
        <taxon>Ecdysozoa</taxon>
        <taxon>Nematoda</taxon>
        <taxon>Chromadorea</taxon>
        <taxon>Rhabditida</taxon>
        <taxon>Tylenchina</taxon>
        <taxon>Panagrolaimomorpha</taxon>
        <taxon>Strongyloidoidea</taxon>
        <taxon>Steinernematidae</taxon>
        <taxon>Steinernema</taxon>
    </lineage>
</organism>
<dbReference type="GO" id="GO:0000976">
    <property type="term" value="F:transcription cis-regulatory region binding"/>
    <property type="evidence" value="ECO:0007669"/>
    <property type="project" value="TreeGrafter"/>
</dbReference>
<dbReference type="InterPro" id="IPR043136">
    <property type="entry name" value="B30.2/SPRY_sf"/>
</dbReference>
<feature type="compositionally biased region" description="Basic and acidic residues" evidence="3">
    <location>
        <begin position="81"/>
        <end position="96"/>
    </location>
</feature>
<comment type="subcellular location">
    <subcellularLocation>
        <location evidence="1">Nucleus</location>
    </subcellularLocation>
</comment>
<feature type="region of interest" description="Disordered" evidence="3">
    <location>
        <begin position="278"/>
        <end position="352"/>
    </location>
</feature>
<dbReference type="Proteomes" id="UP001175271">
    <property type="component" value="Unassembled WGS sequence"/>
</dbReference>
<dbReference type="Gene3D" id="2.60.120.920">
    <property type="match status" value="1"/>
</dbReference>
<dbReference type="AlphaFoldDB" id="A0AA39HIB4"/>
<evidence type="ECO:0000313" key="6">
    <source>
        <dbReference type="Proteomes" id="UP001175271"/>
    </source>
</evidence>
<feature type="region of interest" description="Disordered" evidence="3">
    <location>
        <begin position="397"/>
        <end position="514"/>
    </location>
</feature>
<dbReference type="PANTHER" id="PTHR10598:SF0">
    <property type="entry name" value="SET1_ASH2 HISTONE METHYLTRANSFERASE COMPLEX SUBUNIT ASH2"/>
    <property type="match status" value="1"/>
</dbReference>
<comment type="caution">
    <text evidence="5">The sequence shown here is derived from an EMBL/GenBank/DDBJ whole genome shotgun (WGS) entry which is preliminary data.</text>
</comment>
<feature type="domain" description="SPRY" evidence="4">
    <location>
        <begin position="595"/>
        <end position="756"/>
    </location>
</feature>
<feature type="compositionally biased region" description="Basic and acidic residues" evidence="3">
    <location>
        <begin position="417"/>
        <end position="429"/>
    </location>
</feature>
<evidence type="ECO:0000256" key="1">
    <source>
        <dbReference type="ARBA" id="ARBA00004123"/>
    </source>
</evidence>
<dbReference type="InterPro" id="IPR013320">
    <property type="entry name" value="ConA-like_dom_sf"/>
</dbReference>
<feature type="region of interest" description="Disordered" evidence="3">
    <location>
        <begin position="118"/>
        <end position="163"/>
    </location>
</feature>
<sequence>MEKDRQVLSAREANRKSGGLKTGIISLFRRAKDGTAHKLVRRTGEDKKRDLDTQMGSERDRARRTGRSSFRRNRIGSAEKINGRGSKERIEARGSKERIEVRGSRERIEVRGSRERIEARGSRERFHAIQSNSGKRRKPSKFALGAKKPSRSPPPRHEPSIMPTTFEEVNTPMQPAKTRMKCREKDEKDDDMTPTEFVRIAAPLRPANPDAKIKVPVPKAIMCAVITEDDGPAILVKSPLTQNADAIDTPEIVNVVPDLPAEPVITPVIIAATPILPPSPGSPPTNQAVPTLPSPPSPTNEQAVPNLSGPIAINPETPAQQASPISKPKPGSLQSTPPAAKLQPTNIEPNLPITNQETTVKEDAGFSQSPAPSYVYEMTYSLDRNGNLIPRWVPVRQKNPPVNLNEQDPAQPQLNEPEAKESEEMRPEQKNPIAEPKMLEPNKANLKMPELKNSDPKVTELKKSEKKVPEMKKSQPKVPELKKSEPKVAERKKSEPRVSGQEKPGKKAKLEEEDPPKSAYFQMFQLAKAMSPRKRPRTDDIKKSEPPMKKVAGAVRLSYNYLLKSEWLAVHHGNRVIGTSGVGYSSVFATHMVCEGRWYFEVKYTGQDCSRRQSHFRVGFAQITEDVISTACRGEGGYMFGSRNGIIYHNAKPRRYYGKMIEQGDVVDKKFEETRAMSRHEQKIAPPQVPSPAIDWADQESHDDKVMKPVIGSRVEFFVNGESCGPAFRDINEGCYFPVIAIYMGAVIDANFGPQFLSPLPEGALPYNKSDMALRLNFRSAEHCTPRRRQIRGSVLANGMPAPRLALDRILFERGFTRLSETDDRRMGIYRVICKQLRIADRKVRRIARLVENQLHLYYNGLAREGKERHTDSANDRLRILSRIFRCSITIFGTNDMKHHRHFSSGGDVRAIMLLEVRPSRYEALQFLEEYRFIEEPQYDEMRSLDFAMQTLNLEPFYATPVMSDFQMFHTSVFQSPPSQNLAYPMLDRCPFF</sequence>
<keyword evidence="2" id="KW-0539">Nucleus</keyword>
<evidence type="ECO:0000256" key="2">
    <source>
        <dbReference type="ARBA" id="ARBA00023242"/>
    </source>
</evidence>
<accession>A0AA39HIB4</accession>
<dbReference type="SUPFAM" id="SSF49899">
    <property type="entry name" value="Concanavalin A-like lectins/glucanases"/>
    <property type="match status" value="1"/>
</dbReference>
<dbReference type="PANTHER" id="PTHR10598">
    <property type="entry name" value="SET1/ASH2 HISTONE METHYLTRANSFERASE COMPLEX SUBUNIT ASH2"/>
    <property type="match status" value="1"/>
</dbReference>
<dbReference type="CDD" id="cd12872">
    <property type="entry name" value="SPRY_Ash2"/>
    <property type="match status" value="1"/>
</dbReference>
<proteinExistence type="predicted"/>
<dbReference type="InterPro" id="IPR037353">
    <property type="entry name" value="ASH2"/>
</dbReference>
<dbReference type="EMBL" id="JAUCMV010000004">
    <property type="protein sequence ID" value="KAK0406405.1"/>
    <property type="molecule type" value="Genomic_DNA"/>
</dbReference>
<evidence type="ECO:0000259" key="4">
    <source>
        <dbReference type="SMART" id="SM00449"/>
    </source>
</evidence>
<feature type="region of interest" description="Disordered" evidence="3">
    <location>
        <begin position="1"/>
        <end position="21"/>
    </location>
</feature>
<name>A0AA39HIB4_9BILA</name>
<feature type="compositionally biased region" description="Basic residues" evidence="3">
    <location>
        <begin position="64"/>
        <end position="74"/>
    </location>
</feature>
<reference evidence="5" key="1">
    <citation type="submission" date="2023-06" db="EMBL/GenBank/DDBJ databases">
        <title>Genomic analysis of the entomopathogenic nematode Steinernema hermaphroditum.</title>
        <authorList>
            <person name="Schwarz E.M."/>
            <person name="Heppert J.K."/>
            <person name="Baniya A."/>
            <person name="Schwartz H.T."/>
            <person name="Tan C.-H."/>
            <person name="Antoshechkin I."/>
            <person name="Sternberg P.W."/>
            <person name="Goodrich-Blair H."/>
            <person name="Dillman A.R."/>
        </authorList>
    </citation>
    <scope>NUCLEOTIDE SEQUENCE</scope>
    <source>
        <strain evidence="5">PS9179</strain>
        <tissue evidence="5">Whole animal</tissue>
    </source>
</reference>
<keyword evidence="6" id="KW-1185">Reference proteome</keyword>